<dbReference type="AlphaFoldDB" id="A0A7R8ZPY4"/>
<evidence type="ECO:0000313" key="1">
    <source>
        <dbReference type="EMBL" id="CAD7232045.1"/>
    </source>
</evidence>
<gene>
    <name evidence="1" type="ORF">CTOB1V02_LOCUS9886</name>
</gene>
<organism evidence="1">
    <name type="scientific">Cyprideis torosa</name>
    <dbReference type="NCBI Taxonomy" id="163714"/>
    <lineage>
        <taxon>Eukaryota</taxon>
        <taxon>Metazoa</taxon>
        <taxon>Ecdysozoa</taxon>
        <taxon>Arthropoda</taxon>
        <taxon>Crustacea</taxon>
        <taxon>Oligostraca</taxon>
        <taxon>Ostracoda</taxon>
        <taxon>Podocopa</taxon>
        <taxon>Podocopida</taxon>
        <taxon>Cytherocopina</taxon>
        <taxon>Cytheroidea</taxon>
        <taxon>Cytherideidae</taxon>
        <taxon>Cyprideis</taxon>
    </lineage>
</organism>
<name>A0A7R8ZPY4_9CRUS</name>
<reference evidence="1" key="1">
    <citation type="submission" date="2020-11" db="EMBL/GenBank/DDBJ databases">
        <authorList>
            <person name="Tran Van P."/>
        </authorList>
    </citation>
    <scope>NUCLEOTIDE SEQUENCE</scope>
</reference>
<proteinExistence type="predicted"/>
<accession>A0A7R8ZPY4</accession>
<dbReference type="EMBL" id="OB664154">
    <property type="protein sequence ID" value="CAD7232045.1"/>
    <property type="molecule type" value="Genomic_DNA"/>
</dbReference>
<sequence length="179" mass="19705">MNAFSFHRNPPSSAVGVNDPMELNDVSANRRPRSAALQRVEVAAERDLKLADIGLWANESLDWDGKIAMLRRMGAVPHSSMVIFSSCNQTIGSPDVGAPRGVSYLSPTSDGHPPDLPDYNCVCFSSSVTGLDHSVKFKHRSRVILHRMFTVMPLFFHVMTGTPFSPLLDLPLVDDWGIL</sequence>
<protein>
    <submittedName>
        <fullName evidence="1">Uncharacterized protein</fullName>
    </submittedName>
</protein>